<comment type="caution">
    <text evidence="2">The sequence shown here is derived from an EMBL/GenBank/DDBJ whole genome shotgun (WGS) entry which is preliminary data.</text>
</comment>
<keyword evidence="3" id="KW-1185">Reference proteome</keyword>
<feature type="region of interest" description="Disordered" evidence="1">
    <location>
        <begin position="234"/>
        <end position="257"/>
    </location>
</feature>
<gene>
    <name evidence="2" type="ORF">Tco_0769592</name>
</gene>
<sequence>MLRSIITYSLLAGNSRCSDGGVKPSANKDSVAPSVTVAFGDSSSSQDKNSLKAGQDNLHDVNVRETPSNFTVDPNKGTCYANLFTCESTRKALNFQILFTPRANGVDVVVSVESIRAINEQFFNTAYGFFLGKRVSYPVVANYVRNTWGKYGLVKSMLNSSTGIFSFQFSSMRVWMRCLKIVYGLFATTHLSRKSGIRMSSYARALIEVRSDVELKDNIVSGILKRLGKDECPKNNRPMNNVSTSSNKKKDAEPTIEVSKSNSFNVLNSVENDVYLGTNRRTSNRLVKMLILVDPRFGMWILVVLVLPLVEKTDKIERLIIDGTATLVDDEGKLLTSFYSSGDHDSEDEVASVNNDMADFLVSKDVGYGTNSLLEQWKESYGNEEYDYDPYNDDMYEGHDIPSRFKIYVSNSLSHHEALERVIERMREKRQGDDIVLVSKSAEGLNNRLEKRKPRRQRLGSSEKD</sequence>
<accession>A0ABQ4ZCF1</accession>
<name>A0ABQ4ZCF1_9ASTR</name>
<evidence type="ECO:0000313" key="3">
    <source>
        <dbReference type="Proteomes" id="UP001151760"/>
    </source>
</evidence>
<dbReference type="EMBL" id="BQNB010011159">
    <property type="protein sequence ID" value="GJS86956.1"/>
    <property type="molecule type" value="Genomic_DNA"/>
</dbReference>
<protein>
    <submittedName>
        <fullName evidence="2">Uncharacterized protein</fullName>
    </submittedName>
</protein>
<proteinExistence type="predicted"/>
<reference evidence="2" key="2">
    <citation type="submission" date="2022-01" db="EMBL/GenBank/DDBJ databases">
        <authorList>
            <person name="Yamashiro T."/>
            <person name="Shiraishi A."/>
            <person name="Satake H."/>
            <person name="Nakayama K."/>
        </authorList>
    </citation>
    <scope>NUCLEOTIDE SEQUENCE</scope>
</reference>
<evidence type="ECO:0000313" key="2">
    <source>
        <dbReference type="EMBL" id="GJS86956.1"/>
    </source>
</evidence>
<organism evidence="2 3">
    <name type="scientific">Tanacetum coccineum</name>
    <dbReference type="NCBI Taxonomy" id="301880"/>
    <lineage>
        <taxon>Eukaryota</taxon>
        <taxon>Viridiplantae</taxon>
        <taxon>Streptophyta</taxon>
        <taxon>Embryophyta</taxon>
        <taxon>Tracheophyta</taxon>
        <taxon>Spermatophyta</taxon>
        <taxon>Magnoliopsida</taxon>
        <taxon>eudicotyledons</taxon>
        <taxon>Gunneridae</taxon>
        <taxon>Pentapetalae</taxon>
        <taxon>asterids</taxon>
        <taxon>campanulids</taxon>
        <taxon>Asterales</taxon>
        <taxon>Asteraceae</taxon>
        <taxon>Asteroideae</taxon>
        <taxon>Anthemideae</taxon>
        <taxon>Anthemidinae</taxon>
        <taxon>Tanacetum</taxon>
    </lineage>
</organism>
<dbReference type="Proteomes" id="UP001151760">
    <property type="component" value="Unassembled WGS sequence"/>
</dbReference>
<feature type="region of interest" description="Disordered" evidence="1">
    <location>
        <begin position="446"/>
        <end position="465"/>
    </location>
</feature>
<reference evidence="2" key="1">
    <citation type="journal article" date="2022" name="Int. J. Mol. Sci.">
        <title>Draft Genome of Tanacetum Coccineum: Genomic Comparison of Closely Related Tanacetum-Family Plants.</title>
        <authorList>
            <person name="Yamashiro T."/>
            <person name="Shiraishi A."/>
            <person name="Nakayama K."/>
            <person name="Satake H."/>
        </authorList>
    </citation>
    <scope>NUCLEOTIDE SEQUENCE</scope>
</reference>
<feature type="compositionally biased region" description="Polar residues" evidence="1">
    <location>
        <begin position="237"/>
        <end position="246"/>
    </location>
</feature>
<evidence type="ECO:0000256" key="1">
    <source>
        <dbReference type="SAM" id="MobiDB-lite"/>
    </source>
</evidence>